<evidence type="ECO:0000256" key="1">
    <source>
        <dbReference type="SAM" id="MobiDB-lite"/>
    </source>
</evidence>
<protein>
    <submittedName>
        <fullName evidence="2">Uncharacterized protein</fullName>
    </submittedName>
</protein>
<organism evidence="2 3">
    <name type="scientific">Limosa lapponica baueri</name>
    <dbReference type="NCBI Taxonomy" id="1758121"/>
    <lineage>
        <taxon>Eukaryota</taxon>
        <taxon>Metazoa</taxon>
        <taxon>Chordata</taxon>
        <taxon>Craniata</taxon>
        <taxon>Vertebrata</taxon>
        <taxon>Euteleostomi</taxon>
        <taxon>Archelosauria</taxon>
        <taxon>Archosauria</taxon>
        <taxon>Dinosauria</taxon>
        <taxon>Saurischia</taxon>
        <taxon>Theropoda</taxon>
        <taxon>Coelurosauria</taxon>
        <taxon>Aves</taxon>
        <taxon>Neognathae</taxon>
        <taxon>Neoaves</taxon>
        <taxon>Charadriiformes</taxon>
        <taxon>Scolopacidae</taxon>
        <taxon>Limosa</taxon>
    </lineage>
</organism>
<proteinExistence type="predicted"/>
<dbReference type="Proteomes" id="UP000233556">
    <property type="component" value="Unassembled WGS sequence"/>
</dbReference>
<sequence>MARSSILTFGGGGEKEIENANGKFDQTTPTFQKPKIHACMSELASLTATHWVDKIPRENGELLVRELAVVRFQKLSQTVLGGAADEDNHV</sequence>
<reference evidence="3" key="2">
    <citation type="submission" date="2017-12" db="EMBL/GenBank/DDBJ databases">
        <title>Genome sequence of the Bar-tailed Godwit (Limosa lapponica baueri).</title>
        <authorList>
            <person name="Lima N.C.B."/>
            <person name="Parody-Merino A.M."/>
            <person name="Battley P.F."/>
            <person name="Fidler A.E."/>
            <person name="Prosdocimi F."/>
        </authorList>
    </citation>
    <scope>NUCLEOTIDE SEQUENCE [LARGE SCALE GENOMIC DNA]</scope>
</reference>
<dbReference type="EMBL" id="KZ505673">
    <property type="protein sequence ID" value="PKU47666.1"/>
    <property type="molecule type" value="Genomic_DNA"/>
</dbReference>
<accession>A0A2I0UNN2</accession>
<reference evidence="3" key="1">
    <citation type="submission" date="2017-11" db="EMBL/GenBank/DDBJ databases">
        <authorList>
            <person name="Lima N.C."/>
            <person name="Parody-Merino A.M."/>
            <person name="Battley P.F."/>
            <person name="Fidler A.E."/>
            <person name="Prosdocimi F."/>
        </authorList>
    </citation>
    <scope>NUCLEOTIDE SEQUENCE [LARGE SCALE GENOMIC DNA]</scope>
</reference>
<keyword evidence="3" id="KW-1185">Reference proteome</keyword>
<gene>
    <name evidence="2" type="ORF">llap_2058</name>
</gene>
<dbReference type="AlphaFoldDB" id="A0A2I0UNN2"/>
<feature type="region of interest" description="Disordered" evidence="1">
    <location>
        <begin position="1"/>
        <end position="29"/>
    </location>
</feature>
<name>A0A2I0UNN2_LIMLA</name>
<evidence type="ECO:0000313" key="3">
    <source>
        <dbReference type="Proteomes" id="UP000233556"/>
    </source>
</evidence>
<evidence type="ECO:0000313" key="2">
    <source>
        <dbReference type="EMBL" id="PKU47666.1"/>
    </source>
</evidence>